<protein>
    <submittedName>
        <fullName evidence="1">Uncharacterized protein</fullName>
    </submittedName>
</protein>
<dbReference type="AlphaFoldDB" id="A0A848KT78"/>
<name>A0A848KT78_9ACTN</name>
<evidence type="ECO:0000313" key="1">
    <source>
        <dbReference type="EMBL" id="NMO00085.1"/>
    </source>
</evidence>
<dbReference type="Proteomes" id="UP000550729">
    <property type="component" value="Unassembled WGS sequence"/>
</dbReference>
<proteinExistence type="predicted"/>
<reference evidence="1 2" key="1">
    <citation type="submission" date="2020-04" db="EMBL/GenBank/DDBJ databases">
        <title>Gordonia sp. nov. TBRC 11910.</title>
        <authorList>
            <person name="Suriyachadkun C."/>
        </authorList>
    </citation>
    <scope>NUCLEOTIDE SEQUENCE [LARGE SCALE GENOMIC DNA]</scope>
    <source>
        <strain evidence="1 2">TBRC 11910</strain>
    </source>
</reference>
<comment type="caution">
    <text evidence="1">The sequence shown here is derived from an EMBL/GenBank/DDBJ whole genome shotgun (WGS) entry which is preliminary data.</text>
</comment>
<dbReference type="RefSeq" id="WP_170192605.1">
    <property type="nucleotide sequence ID" value="NZ_JABBNB010000002.1"/>
</dbReference>
<evidence type="ECO:0000313" key="2">
    <source>
        <dbReference type="Proteomes" id="UP000550729"/>
    </source>
</evidence>
<keyword evidence="2" id="KW-1185">Reference proteome</keyword>
<accession>A0A848KT78</accession>
<gene>
    <name evidence="1" type="ORF">HH308_02520</name>
</gene>
<organism evidence="1 2">
    <name type="scientific">Gordonia asplenii</name>
    <dbReference type="NCBI Taxonomy" id="2725283"/>
    <lineage>
        <taxon>Bacteria</taxon>
        <taxon>Bacillati</taxon>
        <taxon>Actinomycetota</taxon>
        <taxon>Actinomycetes</taxon>
        <taxon>Mycobacteriales</taxon>
        <taxon>Gordoniaceae</taxon>
        <taxon>Gordonia</taxon>
    </lineage>
</organism>
<sequence length="68" mass="6842">MRRTRIAASVCAVGMAVGIGVAGAGAASAAPIQGLQPHNVMFGGGNKYCRGYQPAPLLGPLLVIVCYV</sequence>
<dbReference type="EMBL" id="JABBNB010000002">
    <property type="protein sequence ID" value="NMO00085.1"/>
    <property type="molecule type" value="Genomic_DNA"/>
</dbReference>